<keyword evidence="2" id="KW-1185">Reference proteome</keyword>
<protein>
    <submittedName>
        <fullName evidence="1">Uncharacterized protein</fullName>
    </submittedName>
</protein>
<dbReference type="EnsemblPlants" id="Kaladp0094s0142.1.v1.1">
    <property type="protein sequence ID" value="Kaladp0094s0142.1.v1.1.CDS.1"/>
    <property type="gene ID" value="Kaladp0094s0142.v1.1"/>
</dbReference>
<dbReference type="AlphaFoldDB" id="A0A7N0UYG9"/>
<evidence type="ECO:0000313" key="1">
    <source>
        <dbReference type="EnsemblPlants" id="Kaladp0094s0142.1.v1.1.CDS.1"/>
    </source>
</evidence>
<proteinExistence type="predicted"/>
<reference evidence="1" key="1">
    <citation type="submission" date="2021-01" db="UniProtKB">
        <authorList>
            <consortium name="EnsemblPlants"/>
        </authorList>
    </citation>
    <scope>IDENTIFICATION</scope>
</reference>
<name>A0A7N0UYG9_KALFE</name>
<evidence type="ECO:0000313" key="2">
    <source>
        <dbReference type="Proteomes" id="UP000594263"/>
    </source>
</evidence>
<organism evidence="1 2">
    <name type="scientific">Kalanchoe fedtschenkoi</name>
    <name type="common">Lavender scallops</name>
    <name type="synonym">South American air plant</name>
    <dbReference type="NCBI Taxonomy" id="63787"/>
    <lineage>
        <taxon>Eukaryota</taxon>
        <taxon>Viridiplantae</taxon>
        <taxon>Streptophyta</taxon>
        <taxon>Embryophyta</taxon>
        <taxon>Tracheophyta</taxon>
        <taxon>Spermatophyta</taxon>
        <taxon>Magnoliopsida</taxon>
        <taxon>eudicotyledons</taxon>
        <taxon>Gunneridae</taxon>
        <taxon>Pentapetalae</taxon>
        <taxon>Saxifragales</taxon>
        <taxon>Crassulaceae</taxon>
        <taxon>Kalanchoe</taxon>
    </lineage>
</organism>
<dbReference type="Gramene" id="Kaladp0094s0142.1.v1.1">
    <property type="protein sequence ID" value="Kaladp0094s0142.1.v1.1.CDS.1"/>
    <property type="gene ID" value="Kaladp0094s0142.v1.1"/>
</dbReference>
<accession>A0A7N0UYG9</accession>
<sequence>MICLKNPQQGNTSKCDYPKRLVEVGTMFHFTRKFQQCLLIFCFGHHYNGKYSK</sequence>
<dbReference type="Proteomes" id="UP000594263">
    <property type="component" value="Unplaced"/>
</dbReference>